<reference evidence="1 2" key="1">
    <citation type="submission" date="2023-10" db="EMBL/GenBank/DDBJ databases">
        <title>Genomes of two closely related lineages of the louse Polyplax serrata with different host specificities.</title>
        <authorList>
            <person name="Martinu J."/>
            <person name="Tarabai H."/>
            <person name="Stefka J."/>
            <person name="Hypsa V."/>
        </authorList>
    </citation>
    <scope>NUCLEOTIDE SEQUENCE [LARGE SCALE GENOMIC DNA]</scope>
    <source>
        <strain evidence="1">HR10_N</strain>
    </source>
</reference>
<accession>A0AAN8NJQ9</accession>
<dbReference type="AlphaFoldDB" id="A0AAN8NJQ9"/>
<name>A0AAN8NJQ9_POLSC</name>
<protein>
    <submittedName>
        <fullName evidence="1">Uncharacterized protein</fullName>
    </submittedName>
</protein>
<organism evidence="1 2">
    <name type="scientific">Polyplax serrata</name>
    <name type="common">Common mouse louse</name>
    <dbReference type="NCBI Taxonomy" id="468196"/>
    <lineage>
        <taxon>Eukaryota</taxon>
        <taxon>Metazoa</taxon>
        <taxon>Ecdysozoa</taxon>
        <taxon>Arthropoda</taxon>
        <taxon>Hexapoda</taxon>
        <taxon>Insecta</taxon>
        <taxon>Pterygota</taxon>
        <taxon>Neoptera</taxon>
        <taxon>Paraneoptera</taxon>
        <taxon>Psocodea</taxon>
        <taxon>Troctomorpha</taxon>
        <taxon>Phthiraptera</taxon>
        <taxon>Anoplura</taxon>
        <taxon>Polyplacidae</taxon>
        <taxon>Polyplax</taxon>
    </lineage>
</organism>
<dbReference type="EMBL" id="JAWJWE010000041">
    <property type="protein sequence ID" value="KAK6618597.1"/>
    <property type="molecule type" value="Genomic_DNA"/>
</dbReference>
<feature type="non-terminal residue" evidence="1">
    <location>
        <position position="58"/>
    </location>
</feature>
<evidence type="ECO:0000313" key="1">
    <source>
        <dbReference type="EMBL" id="KAK6618597.1"/>
    </source>
</evidence>
<evidence type="ECO:0000313" key="2">
    <source>
        <dbReference type="Proteomes" id="UP001372834"/>
    </source>
</evidence>
<comment type="caution">
    <text evidence="1">The sequence shown here is derived from an EMBL/GenBank/DDBJ whole genome shotgun (WGS) entry which is preliminary data.</text>
</comment>
<dbReference type="Proteomes" id="UP001372834">
    <property type="component" value="Unassembled WGS sequence"/>
</dbReference>
<proteinExistence type="predicted"/>
<sequence length="58" mass="6600">MNNVDSRREGKAKGRELGSFYYSVNGGNKLIKITILEVEVEEQSRRGERSTVVLKSRD</sequence>
<gene>
    <name evidence="1" type="ORF">RUM43_012988</name>
</gene>